<feature type="region of interest" description="Disordered" evidence="2">
    <location>
        <begin position="1"/>
        <end position="28"/>
    </location>
</feature>
<dbReference type="InParanoid" id="A0A078A594"/>
<reference evidence="4 5" key="1">
    <citation type="submission" date="2014-06" db="EMBL/GenBank/DDBJ databases">
        <authorList>
            <person name="Swart Estienne"/>
        </authorList>
    </citation>
    <scope>NUCLEOTIDE SEQUENCE [LARGE SCALE GENOMIC DNA]</scope>
    <source>
        <strain evidence="4 5">130c</strain>
    </source>
</reference>
<feature type="transmembrane region" description="Helical" evidence="3">
    <location>
        <begin position="153"/>
        <end position="174"/>
    </location>
</feature>
<evidence type="ECO:0000256" key="3">
    <source>
        <dbReference type="SAM" id="Phobius"/>
    </source>
</evidence>
<keyword evidence="3" id="KW-0812">Transmembrane</keyword>
<dbReference type="Proteomes" id="UP000039865">
    <property type="component" value="Unassembled WGS sequence"/>
</dbReference>
<evidence type="ECO:0008006" key="6">
    <source>
        <dbReference type="Google" id="ProtNLM"/>
    </source>
</evidence>
<feature type="coiled-coil region" evidence="1">
    <location>
        <begin position="58"/>
        <end position="92"/>
    </location>
</feature>
<feature type="compositionally biased region" description="Basic and acidic residues" evidence="2">
    <location>
        <begin position="236"/>
        <end position="245"/>
    </location>
</feature>
<sequence>MMQPDQQSKSPQKSEKETSNKPSDMQLDEYTLELAKQVLLESREVKLDEDGYDPMDPYAQQAKLIDQKEKASKELKEREKKAQKLRDMQRQKFQESQFSSNDDEKGEFKKVFRVIKLSVCAAVALYSIFQALAKNEGDLIDRNLVSEFFGMKNLIATLKESWFLILIVFMYYFARKYNDKLDKEEMEYLQQQKREQSGELDEIQEQAEDQEEDDTNDEDGAQSMNKDSNTNEDELDNRQQVKGDHIGMNTKKNQ</sequence>
<evidence type="ECO:0000313" key="5">
    <source>
        <dbReference type="Proteomes" id="UP000039865"/>
    </source>
</evidence>
<accession>A0A078A594</accession>
<feature type="compositionally biased region" description="Acidic residues" evidence="2">
    <location>
        <begin position="198"/>
        <end position="220"/>
    </location>
</feature>
<keyword evidence="5" id="KW-1185">Reference proteome</keyword>
<keyword evidence="1" id="KW-0175">Coiled coil</keyword>
<proteinExistence type="predicted"/>
<feature type="transmembrane region" description="Helical" evidence="3">
    <location>
        <begin position="114"/>
        <end position="133"/>
    </location>
</feature>
<gene>
    <name evidence="4" type="primary">Contig7162.g7668</name>
    <name evidence="4" type="ORF">STYLEM_6355</name>
</gene>
<keyword evidence="3" id="KW-0472">Membrane</keyword>
<name>A0A078A594_STYLE</name>
<evidence type="ECO:0000256" key="2">
    <source>
        <dbReference type="SAM" id="MobiDB-lite"/>
    </source>
</evidence>
<keyword evidence="3" id="KW-1133">Transmembrane helix</keyword>
<evidence type="ECO:0000313" key="4">
    <source>
        <dbReference type="EMBL" id="CDW77395.1"/>
    </source>
</evidence>
<organism evidence="4 5">
    <name type="scientific">Stylonychia lemnae</name>
    <name type="common">Ciliate</name>
    <dbReference type="NCBI Taxonomy" id="5949"/>
    <lineage>
        <taxon>Eukaryota</taxon>
        <taxon>Sar</taxon>
        <taxon>Alveolata</taxon>
        <taxon>Ciliophora</taxon>
        <taxon>Intramacronucleata</taxon>
        <taxon>Spirotrichea</taxon>
        <taxon>Stichotrichia</taxon>
        <taxon>Sporadotrichida</taxon>
        <taxon>Oxytrichidae</taxon>
        <taxon>Stylonychinae</taxon>
        <taxon>Stylonychia</taxon>
    </lineage>
</organism>
<feature type="region of interest" description="Disordered" evidence="2">
    <location>
        <begin position="189"/>
        <end position="254"/>
    </location>
</feature>
<evidence type="ECO:0000256" key="1">
    <source>
        <dbReference type="SAM" id="Coils"/>
    </source>
</evidence>
<dbReference type="AlphaFoldDB" id="A0A078A594"/>
<feature type="compositionally biased region" description="Low complexity" evidence="2">
    <location>
        <begin position="1"/>
        <end position="11"/>
    </location>
</feature>
<protein>
    <recommendedName>
        <fullName evidence="6">Transmembrane protein</fullName>
    </recommendedName>
</protein>
<dbReference type="EMBL" id="CCKQ01006105">
    <property type="protein sequence ID" value="CDW77395.1"/>
    <property type="molecule type" value="Genomic_DNA"/>
</dbReference>